<reference evidence="1" key="1">
    <citation type="submission" date="2020-04" db="EMBL/GenBank/DDBJ databases">
        <authorList>
            <person name="Alioto T."/>
            <person name="Alioto T."/>
            <person name="Gomez Garrido J."/>
        </authorList>
    </citation>
    <scope>NUCLEOTIDE SEQUENCE</scope>
    <source>
        <strain evidence="1">A484AB</strain>
    </source>
</reference>
<sequence length="584" mass="66376">SVLDHILYMILPPTVQTSVVTYDVWETYPSWLWNLMSVWIKNFTRCKPNLSLLGDVMGFSIRHRRLLHEKQNEKLKKAKRYLKTDYKDSSVPDHYHKEQCDHCNIFPNVVTEVSSVLESLEDGAEKDQIKYQFEQSKNKIGAWKAHILRSINQDQGRLDILKNLGPHSAHLVLDWAMKFLPRKFREAQSDWFGKRGISWHITVAMQRSEEGNLEMVTFVHLFEKCTQVSSTVLAIIDNVFHQIKSIAPEKTTLFLRQDNARCYHSAEVLLSVNQIATRHNMKLSMDFSDPQGGKGSCDHKAATIKTKMRIHLDVMLCKMVAAIESQGGVSGVRVTLCGPQSDEVPFPVKREGISFLNNMKFSKEGVRVWRAYGIGPGKLKLWDDFSVPKDYLPPTFKDPHEMSAHTASVLFTNIMTRRQSKETTVPEQFDSAGEDAIDEDNPHAESLFFSSEEGCVMSFQGHSSLQNYLACGKHKYALECETLFDKAIIMYASKLEQGATCDVPQICEDIPVDVVATPILNMGWALKSTKEYKRLSEKQKTYLPDTYQVGEQTGQKAEPVSISRTMKRARLSSGEPICSQLPNI</sequence>
<evidence type="ECO:0000313" key="2">
    <source>
        <dbReference type="Proteomes" id="UP001152795"/>
    </source>
</evidence>
<feature type="non-terminal residue" evidence="1">
    <location>
        <position position="584"/>
    </location>
</feature>
<gene>
    <name evidence="1" type="ORF">PACLA_8A057641</name>
</gene>
<keyword evidence="2" id="KW-1185">Reference proteome</keyword>
<dbReference type="PANTHER" id="PTHR33845">
    <property type="entry name" value="C2H2-TYPE DOMAIN-CONTAINING PROTEIN"/>
    <property type="match status" value="1"/>
</dbReference>
<dbReference type="Proteomes" id="UP001152795">
    <property type="component" value="Unassembled WGS sequence"/>
</dbReference>
<protein>
    <submittedName>
        <fullName evidence="1">Uncharacterized protein</fullName>
    </submittedName>
</protein>
<dbReference type="EMBL" id="CACRXK020001110">
    <property type="protein sequence ID" value="CAB3987033.1"/>
    <property type="molecule type" value="Genomic_DNA"/>
</dbReference>
<organism evidence="1 2">
    <name type="scientific">Paramuricea clavata</name>
    <name type="common">Red gorgonian</name>
    <name type="synonym">Violescent sea-whip</name>
    <dbReference type="NCBI Taxonomy" id="317549"/>
    <lineage>
        <taxon>Eukaryota</taxon>
        <taxon>Metazoa</taxon>
        <taxon>Cnidaria</taxon>
        <taxon>Anthozoa</taxon>
        <taxon>Octocorallia</taxon>
        <taxon>Malacalcyonacea</taxon>
        <taxon>Plexauridae</taxon>
        <taxon>Paramuricea</taxon>
    </lineage>
</organism>
<dbReference type="OrthoDB" id="5989638at2759"/>
<name>A0A7D9DJ61_PARCT</name>
<dbReference type="PANTHER" id="PTHR33845:SF1">
    <property type="entry name" value="C2H2-TYPE DOMAIN-CONTAINING PROTEIN"/>
    <property type="match status" value="1"/>
</dbReference>
<proteinExistence type="predicted"/>
<accession>A0A7D9DJ61</accession>
<evidence type="ECO:0000313" key="1">
    <source>
        <dbReference type="EMBL" id="CAB3987033.1"/>
    </source>
</evidence>
<comment type="caution">
    <text evidence="1">The sequence shown here is derived from an EMBL/GenBank/DDBJ whole genome shotgun (WGS) entry which is preliminary data.</text>
</comment>
<dbReference type="AlphaFoldDB" id="A0A7D9DJ61"/>